<protein>
    <submittedName>
        <fullName evidence="6">DoxX family membrane protein</fullName>
    </submittedName>
</protein>
<proteinExistence type="predicted"/>
<dbReference type="EMBL" id="JASBRG010000007">
    <property type="protein sequence ID" value="MDI3321855.1"/>
    <property type="molecule type" value="Genomic_DNA"/>
</dbReference>
<keyword evidence="4 5" id="KW-0472">Membrane</keyword>
<dbReference type="InterPro" id="IPR032808">
    <property type="entry name" value="DoxX"/>
</dbReference>
<sequence length="134" mass="14866">MNTTSFLLLRLAIGASMLGHGLVRLPKLKGFSNWMVTSFEKSMLSATIVKPFSYALPLVEFVIGLLLMLGLFIRPTLVAGSIVMIMLILGTTLIENWEALPSQLIHVAFFALLLHYAASNTYSLDNVFFEKLVM</sequence>
<feature type="transmembrane region" description="Helical" evidence="5">
    <location>
        <begin position="52"/>
        <end position="72"/>
    </location>
</feature>
<evidence type="ECO:0000313" key="7">
    <source>
        <dbReference type="Proteomes" id="UP001226434"/>
    </source>
</evidence>
<keyword evidence="7" id="KW-1185">Reference proteome</keyword>
<dbReference type="Pfam" id="PF07681">
    <property type="entry name" value="DoxX"/>
    <property type="match status" value="1"/>
</dbReference>
<evidence type="ECO:0000256" key="5">
    <source>
        <dbReference type="SAM" id="Phobius"/>
    </source>
</evidence>
<evidence type="ECO:0000256" key="3">
    <source>
        <dbReference type="ARBA" id="ARBA00022989"/>
    </source>
</evidence>
<dbReference type="Proteomes" id="UP001226434">
    <property type="component" value="Unassembled WGS sequence"/>
</dbReference>
<evidence type="ECO:0000256" key="2">
    <source>
        <dbReference type="ARBA" id="ARBA00022692"/>
    </source>
</evidence>
<name>A0ABT6RHJ9_9BACT</name>
<accession>A0ABT6RHJ9</accession>
<dbReference type="RefSeq" id="WP_282335962.1">
    <property type="nucleotide sequence ID" value="NZ_JASBRG010000007.1"/>
</dbReference>
<evidence type="ECO:0000256" key="4">
    <source>
        <dbReference type="ARBA" id="ARBA00023136"/>
    </source>
</evidence>
<evidence type="ECO:0000256" key="1">
    <source>
        <dbReference type="ARBA" id="ARBA00004141"/>
    </source>
</evidence>
<keyword evidence="2 5" id="KW-0812">Transmembrane</keyword>
<feature type="transmembrane region" description="Helical" evidence="5">
    <location>
        <begin position="100"/>
        <end position="118"/>
    </location>
</feature>
<keyword evidence="3 5" id="KW-1133">Transmembrane helix</keyword>
<evidence type="ECO:0000313" key="6">
    <source>
        <dbReference type="EMBL" id="MDI3321855.1"/>
    </source>
</evidence>
<comment type="caution">
    <text evidence="6">The sequence shown here is derived from an EMBL/GenBank/DDBJ whole genome shotgun (WGS) entry which is preliminary data.</text>
</comment>
<comment type="subcellular location">
    <subcellularLocation>
        <location evidence="1">Membrane</location>
        <topology evidence="1">Multi-pass membrane protein</topology>
    </subcellularLocation>
</comment>
<reference evidence="6 7" key="1">
    <citation type="submission" date="2023-05" db="EMBL/GenBank/DDBJ databases">
        <title>Genome sequence of Pinibacter sp. MAH-24.</title>
        <authorList>
            <person name="Huq M.A."/>
        </authorList>
    </citation>
    <scope>NUCLEOTIDE SEQUENCE [LARGE SCALE GENOMIC DNA]</scope>
    <source>
        <strain evidence="6 7">MAH-24</strain>
    </source>
</reference>
<organism evidence="6 7">
    <name type="scientific">Pinibacter soli</name>
    <dbReference type="NCBI Taxonomy" id="3044211"/>
    <lineage>
        <taxon>Bacteria</taxon>
        <taxon>Pseudomonadati</taxon>
        <taxon>Bacteroidota</taxon>
        <taxon>Chitinophagia</taxon>
        <taxon>Chitinophagales</taxon>
        <taxon>Chitinophagaceae</taxon>
        <taxon>Pinibacter</taxon>
    </lineage>
</organism>
<feature type="transmembrane region" description="Helical" evidence="5">
    <location>
        <begin position="77"/>
        <end position="94"/>
    </location>
</feature>
<gene>
    <name evidence="6" type="ORF">QJ048_18805</name>
</gene>